<accession>A0ABQ0SK54</accession>
<evidence type="ECO:0000259" key="1">
    <source>
        <dbReference type="Pfam" id="PF21722"/>
    </source>
</evidence>
<proteinExistence type="predicted"/>
<feature type="domain" description="Glycine-rich" evidence="1">
    <location>
        <begin position="175"/>
        <end position="376"/>
    </location>
</feature>
<keyword evidence="3" id="KW-1185">Reference proteome</keyword>
<dbReference type="Proteomes" id="UP000319478">
    <property type="component" value="Unassembled WGS sequence"/>
</dbReference>
<reference evidence="2 3" key="1">
    <citation type="submission" date="2019-06" db="EMBL/GenBank/DDBJ databases">
        <title>Whole genome shotgun sequence of Komagataeibacter hansenii NBRC 14820.</title>
        <authorList>
            <person name="Hosoyama A."/>
            <person name="Uohara A."/>
            <person name="Ohji S."/>
            <person name="Ichikawa N."/>
        </authorList>
    </citation>
    <scope>NUCLEOTIDE SEQUENCE [LARGE SCALE GENOMIC DNA]</scope>
    <source>
        <strain evidence="2 3">NBRC 14820</strain>
    </source>
</reference>
<dbReference type="InterPro" id="IPR049304">
    <property type="entry name" value="Gly_rich_dom"/>
</dbReference>
<dbReference type="Pfam" id="PF21722">
    <property type="entry name" value="Gly_rich_2"/>
    <property type="match status" value="1"/>
</dbReference>
<comment type="caution">
    <text evidence="2">The sequence shown here is derived from an EMBL/GenBank/DDBJ whole genome shotgun (WGS) entry which is preliminary data.</text>
</comment>
<gene>
    <name evidence="2" type="ORF">GHA01_28010</name>
</gene>
<evidence type="ECO:0000313" key="3">
    <source>
        <dbReference type="Proteomes" id="UP000319478"/>
    </source>
</evidence>
<name>A0ABQ0SK54_NOVHA</name>
<evidence type="ECO:0000313" key="2">
    <source>
        <dbReference type="EMBL" id="GEC64952.1"/>
    </source>
</evidence>
<dbReference type="RefSeq" id="WP_003621779.1">
    <property type="nucleotide sequence ID" value="NZ_BJNN01000150.1"/>
</dbReference>
<organism evidence="2 3">
    <name type="scientific">Novacetimonas hansenii</name>
    <name type="common">Komagataeibacter hansenii</name>
    <dbReference type="NCBI Taxonomy" id="436"/>
    <lineage>
        <taxon>Bacteria</taxon>
        <taxon>Pseudomonadati</taxon>
        <taxon>Pseudomonadota</taxon>
        <taxon>Alphaproteobacteria</taxon>
        <taxon>Acetobacterales</taxon>
        <taxon>Acetobacteraceae</taxon>
        <taxon>Novacetimonas</taxon>
    </lineage>
</organism>
<dbReference type="EMBL" id="BJNN01000150">
    <property type="protein sequence ID" value="GEC64952.1"/>
    <property type="molecule type" value="Genomic_DNA"/>
</dbReference>
<protein>
    <recommendedName>
        <fullName evidence="1">Glycine-rich domain-containing protein</fullName>
    </recommendedName>
</protein>
<sequence length="378" mass="36427">MKQSSFPAKFALPFAGSAGASYIRTIPQASQVGVTAGAASLTDGFPPVTFDPVSAGGTPPSGADMNGILNWITSVLRVYQAGYFASWDGDFATAIGGYPLNAIVSGAVAGAYYISTVDDNMTTPGASGASWQSLFTGLAPSSALALETTRAEAAEAVLSTDLSLASSSLYPVSASTTVVVPSGVTRVYLRGIGAGAGATGCSATTTSQTFSGAGGGSGGIMEGIYTVTPGDHLVFTIGSGGAGNASSGNGYRGGQTSCVNGAGQTLQWLPSGFAGQVASVTNTAGGGGAPAGTSDMSGTFRNDCGNCGLDGQSGALQLSGSGGVGPGGVGGARSGDLGGVSGAAPGAGGGGAYDSGFTGNSYAGGNGASGKFYYKWLP</sequence>